<dbReference type="Proteomes" id="UP001165122">
    <property type="component" value="Unassembled WGS sequence"/>
</dbReference>
<gene>
    <name evidence="2" type="ORF">TrLO_g10021</name>
</gene>
<evidence type="ECO:0000313" key="2">
    <source>
        <dbReference type="EMBL" id="GMH55028.1"/>
    </source>
</evidence>
<feature type="region of interest" description="Disordered" evidence="1">
    <location>
        <begin position="28"/>
        <end position="49"/>
    </location>
</feature>
<keyword evidence="3" id="KW-1185">Reference proteome</keyword>
<evidence type="ECO:0000313" key="3">
    <source>
        <dbReference type="Proteomes" id="UP001165122"/>
    </source>
</evidence>
<proteinExistence type="predicted"/>
<comment type="caution">
    <text evidence="2">The sequence shown here is derived from an EMBL/GenBank/DDBJ whole genome shotgun (WGS) entry which is preliminary data.</text>
</comment>
<protein>
    <submittedName>
        <fullName evidence="2">Uncharacterized protein</fullName>
    </submittedName>
</protein>
<reference evidence="3" key="1">
    <citation type="journal article" date="2023" name="Commun. Biol.">
        <title>Genome analysis of Parmales, the sister group of diatoms, reveals the evolutionary specialization of diatoms from phago-mixotrophs to photoautotrophs.</title>
        <authorList>
            <person name="Ban H."/>
            <person name="Sato S."/>
            <person name="Yoshikawa S."/>
            <person name="Yamada K."/>
            <person name="Nakamura Y."/>
            <person name="Ichinomiya M."/>
            <person name="Sato N."/>
            <person name="Blanc-Mathieu R."/>
            <person name="Endo H."/>
            <person name="Kuwata A."/>
            <person name="Ogata H."/>
        </authorList>
    </citation>
    <scope>NUCLEOTIDE SEQUENCE [LARGE SCALE GENOMIC DNA]</scope>
    <source>
        <strain evidence="3">NIES 3700</strain>
    </source>
</reference>
<name>A0A9W6ZPZ0_9STRA</name>
<accession>A0A9W6ZPZ0</accession>
<organism evidence="2 3">
    <name type="scientific">Triparma laevis f. longispina</name>
    <dbReference type="NCBI Taxonomy" id="1714387"/>
    <lineage>
        <taxon>Eukaryota</taxon>
        <taxon>Sar</taxon>
        <taxon>Stramenopiles</taxon>
        <taxon>Ochrophyta</taxon>
        <taxon>Bolidophyceae</taxon>
        <taxon>Parmales</taxon>
        <taxon>Triparmaceae</taxon>
        <taxon>Triparma</taxon>
    </lineage>
</organism>
<dbReference type="Gene3D" id="3.90.1140.10">
    <property type="entry name" value="Cyclic phosphodiesterase"/>
    <property type="match status" value="1"/>
</dbReference>
<evidence type="ECO:0000256" key="1">
    <source>
        <dbReference type="SAM" id="MobiDB-lite"/>
    </source>
</evidence>
<dbReference type="AlphaFoldDB" id="A0A9W6ZPZ0"/>
<dbReference type="EMBL" id="BRXW01000440">
    <property type="protein sequence ID" value="GMH55028.1"/>
    <property type="molecule type" value="Genomic_DNA"/>
</dbReference>
<sequence length="192" mass="22086">MKGLYPSHITIKPPSHFLRRFLKANNDDGESADDDSLPPSKRPRLSSNSSTWTYLPLSSLHISLHLTPFFLPFTSVTPFKMSLQKLNLERKAITITSEFKVFKSDDKEWLVAIVDGFKEIQEELDGLVGRYKGPTSTDYECHLSVAYRDLDLEGEREGKEEEINEDDYESVEFEVKEIEFKAGDKEYNVDLK</sequence>